<feature type="region of interest" description="Disordered" evidence="6">
    <location>
        <begin position="351"/>
        <end position="374"/>
    </location>
</feature>
<accession>A0A8C6TD88</accession>
<dbReference type="GO" id="GO:0045944">
    <property type="term" value="P:positive regulation of transcription by RNA polymerase II"/>
    <property type="evidence" value="ECO:0007669"/>
    <property type="project" value="TreeGrafter"/>
</dbReference>
<dbReference type="SUPFAM" id="SSF56112">
    <property type="entry name" value="Protein kinase-like (PK-like)"/>
    <property type="match status" value="1"/>
</dbReference>
<name>A0A8C6TD88_9GOBI</name>
<keyword evidence="9" id="KW-1185">Reference proteome</keyword>
<dbReference type="InterPro" id="IPR000719">
    <property type="entry name" value="Prot_kinase_dom"/>
</dbReference>
<dbReference type="GO" id="GO:0016605">
    <property type="term" value="C:PML body"/>
    <property type="evidence" value="ECO:0007669"/>
    <property type="project" value="TreeGrafter"/>
</dbReference>
<evidence type="ECO:0000313" key="9">
    <source>
        <dbReference type="Proteomes" id="UP000694523"/>
    </source>
</evidence>
<keyword evidence="5" id="KW-0067">ATP-binding</keyword>
<dbReference type="InterPro" id="IPR050494">
    <property type="entry name" value="Ser_Thr_dual-spec_kinase"/>
</dbReference>
<dbReference type="GO" id="GO:0042771">
    <property type="term" value="P:intrinsic apoptotic signaling pathway in response to DNA damage by p53 class mediator"/>
    <property type="evidence" value="ECO:0007669"/>
    <property type="project" value="TreeGrafter"/>
</dbReference>
<dbReference type="PROSITE" id="PS50011">
    <property type="entry name" value="PROTEIN_KINASE_DOM"/>
    <property type="match status" value="1"/>
</dbReference>
<evidence type="ECO:0000256" key="2">
    <source>
        <dbReference type="ARBA" id="ARBA00022679"/>
    </source>
</evidence>
<dbReference type="GO" id="GO:0046332">
    <property type="term" value="F:SMAD binding"/>
    <property type="evidence" value="ECO:0007669"/>
    <property type="project" value="TreeGrafter"/>
</dbReference>
<dbReference type="GO" id="GO:0004674">
    <property type="term" value="F:protein serine/threonine kinase activity"/>
    <property type="evidence" value="ECO:0007669"/>
    <property type="project" value="UniProtKB-KW"/>
</dbReference>
<dbReference type="GO" id="GO:0004713">
    <property type="term" value="F:protein tyrosine kinase activity"/>
    <property type="evidence" value="ECO:0007669"/>
    <property type="project" value="TreeGrafter"/>
</dbReference>
<dbReference type="GO" id="GO:0007224">
    <property type="term" value="P:smoothened signaling pathway"/>
    <property type="evidence" value="ECO:0007669"/>
    <property type="project" value="TreeGrafter"/>
</dbReference>
<dbReference type="GO" id="GO:0005524">
    <property type="term" value="F:ATP binding"/>
    <property type="evidence" value="ECO:0007669"/>
    <property type="project" value="UniProtKB-KW"/>
</dbReference>
<dbReference type="Ensembl" id="ENSNMLT00000020635.1">
    <property type="protein sequence ID" value="ENSNMLP00000018345.1"/>
    <property type="gene ID" value="ENSNMLG00000012073.1"/>
</dbReference>
<dbReference type="Proteomes" id="UP000694523">
    <property type="component" value="Unplaced"/>
</dbReference>
<dbReference type="PANTHER" id="PTHR24058:SF53">
    <property type="entry name" value="HOMEODOMAIN-INTERACTING PROTEIN KINASE 2"/>
    <property type="match status" value="1"/>
</dbReference>
<feature type="domain" description="Protein kinase" evidence="7">
    <location>
        <begin position="19"/>
        <end position="325"/>
    </location>
</feature>
<dbReference type="AlphaFoldDB" id="A0A8C6TD88"/>
<evidence type="ECO:0000256" key="5">
    <source>
        <dbReference type="ARBA" id="ARBA00022840"/>
    </source>
</evidence>
<evidence type="ECO:0000259" key="7">
    <source>
        <dbReference type="PROSITE" id="PS50011"/>
    </source>
</evidence>
<evidence type="ECO:0000313" key="8">
    <source>
        <dbReference type="Ensembl" id="ENSNMLP00000018345.1"/>
    </source>
</evidence>
<dbReference type="GO" id="GO:0005737">
    <property type="term" value="C:cytoplasm"/>
    <property type="evidence" value="ECO:0007669"/>
    <property type="project" value="TreeGrafter"/>
</dbReference>
<sequence>MWSVGWNAALRHALDLQGFKFRTVLHEGALTDVYECIRGFKKERLAVKAPGQGYINYREVAIVREITECNLDKYNIVKCYGDIQMFSKEKMLVFEKLDINLERYVVDVQQNKPLPLSCVRDVAKQMNVALMALSRQSIIHADIKPSHIMIVKQSETPFTFKLIDFGSALWAHDASQGFTPGTVGFMSPEIMLGLPFTQSTDVWSLGCVLAYMFLGHSLFDTESEFNTFKAIHELIGQPSDELLDEGMYTSRFYNEIDGIWVLKSPEKTEEKLFTSLDDLKPLSVGVYKRHDPIEREQCVELLKKMLQVNPEDRITLEEIMKHPFITGRYPPKVLKWRPFIPFQKKKEISPLESVNQPSQCPTNTLPSEKPKVSKVQRAKNIFTNIKRNKSINFLKNKHCVPKQSQNRKHSNAN</sequence>
<dbReference type="GO" id="GO:0003713">
    <property type="term" value="F:transcription coactivator activity"/>
    <property type="evidence" value="ECO:0007669"/>
    <property type="project" value="TreeGrafter"/>
</dbReference>
<dbReference type="Pfam" id="PF00069">
    <property type="entry name" value="Pkinase"/>
    <property type="match status" value="1"/>
</dbReference>
<evidence type="ECO:0000256" key="1">
    <source>
        <dbReference type="ARBA" id="ARBA00022527"/>
    </source>
</evidence>
<feature type="compositionally biased region" description="Polar residues" evidence="6">
    <location>
        <begin position="352"/>
        <end position="366"/>
    </location>
</feature>
<evidence type="ECO:0000256" key="6">
    <source>
        <dbReference type="SAM" id="MobiDB-lite"/>
    </source>
</evidence>
<proteinExistence type="predicted"/>
<reference evidence="8" key="1">
    <citation type="submission" date="2025-08" db="UniProtKB">
        <authorList>
            <consortium name="Ensembl"/>
        </authorList>
    </citation>
    <scope>IDENTIFICATION</scope>
</reference>
<organism evidence="8 9">
    <name type="scientific">Neogobius melanostomus</name>
    <name type="common">round goby</name>
    <dbReference type="NCBI Taxonomy" id="47308"/>
    <lineage>
        <taxon>Eukaryota</taxon>
        <taxon>Metazoa</taxon>
        <taxon>Chordata</taxon>
        <taxon>Craniata</taxon>
        <taxon>Vertebrata</taxon>
        <taxon>Euteleostomi</taxon>
        <taxon>Actinopterygii</taxon>
        <taxon>Neopterygii</taxon>
        <taxon>Teleostei</taxon>
        <taxon>Neoteleostei</taxon>
        <taxon>Acanthomorphata</taxon>
        <taxon>Gobiaria</taxon>
        <taxon>Gobiiformes</taxon>
        <taxon>Gobioidei</taxon>
        <taxon>Gobiidae</taxon>
        <taxon>Benthophilinae</taxon>
        <taxon>Neogobiini</taxon>
        <taxon>Neogobius</taxon>
    </lineage>
</organism>
<keyword evidence="2" id="KW-0808">Transferase</keyword>
<dbReference type="Gene3D" id="1.10.510.10">
    <property type="entry name" value="Transferase(Phosphotransferase) domain 1"/>
    <property type="match status" value="1"/>
</dbReference>
<evidence type="ECO:0000256" key="4">
    <source>
        <dbReference type="ARBA" id="ARBA00022777"/>
    </source>
</evidence>
<dbReference type="GO" id="GO:0003714">
    <property type="term" value="F:transcription corepressor activity"/>
    <property type="evidence" value="ECO:0007669"/>
    <property type="project" value="TreeGrafter"/>
</dbReference>
<dbReference type="PANTHER" id="PTHR24058">
    <property type="entry name" value="DUAL SPECIFICITY PROTEIN KINASE"/>
    <property type="match status" value="1"/>
</dbReference>
<keyword evidence="4" id="KW-0418">Kinase</keyword>
<reference evidence="8" key="2">
    <citation type="submission" date="2025-09" db="UniProtKB">
        <authorList>
            <consortium name="Ensembl"/>
        </authorList>
    </citation>
    <scope>IDENTIFICATION</scope>
</reference>
<keyword evidence="1" id="KW-0723">Serine/threonine-protein kinase</keyword>
<evidence type="ECO:0000256" key="3">
    <source>
        <dbReference type="ARBA" id="ARBA00022741"/>
    </source>
</evidence>
<protein>
    <recommendedName>
        <fullName evidence="7">Protein kinase domain-containing protein</fullName>
    </recommendedName>
</protein>
<dbReference type="InterPro" id="IPR011009">
    <property type="entry name" value="Kinase-like_dom_sf"/>
</dbReference>
<keyword evidence="3" id="KW-0547">Nucleotide-binding</keyword>